<keyword evidence="3" id="KW-1185">Reference proteome</keyword>
<organism evidence="2 3">
    <name type="scientific">Adhaeribacter terrigena</name>
    <dbReference type="NCBI Taxonomy" id="2793070"/>
    <lineage>
        <taxon>Bacteria</taxon>
        <taxon>Pseudomonadati</taxon>
        <taxon>Bacteroidota</taxon>
        <taxon>Cytophagia</taxon>
        <taxon>Cytophagales</taxon>
        <taxon>Hymenobacteraceae</taxon>
        <taxon>Adhaeribacter</taxon>
    </lineage>
</organism>
<gene>
    <name evidence="2" type="ORF">I5M27_05730</name>
</gene>
<name>A0ABS1BZA4_9BACT</name>
<dbReference type="InterPro" id="IPR043781">
    <property type="entry name" value="DUF5723"/>
</dbReference>
<evidence type="ECO:0000313" key="2">
    <source>
        <dbReference type="EMBL" id="MBK0402476.1"/>
    </source>
</evidence>
<dbReference type="Proteomes" id="UP000644147">
    <property type="component" value="Unassembled WGS sequence"/>
</dbReference>
<dbReference type="EMBL" id="JAEHFX010000002">
    <property type="protein sequence ID" value="MBK0402476.1"/>
    <property type="molecule type" value="Genomic_DNA"/>
</dbReference>
<proteinExistence type="predicted"/>
<sequence length="509" mass="56461">MQKLLPLTIFFASLLTFESKAQQMLGLSSSNYAGINRMHVSPASIADSRSKFSLFISSFDVNISNNYVGYYGSESIYKVIREDLDVNDDNLQVIQNNRPKLLTASVDYRGPSFMVMLSKKHSVALSTRVRGGLNFNNVSEPIAELLRAGTTNDAMVDKVYDNNQFSMNANVNAEIGVTYARVMLDKGSHFLKAGATLKKVTGVYSAHFINKDMNFKVTTRDYPAPSTDEYHNVEIQNMEAQFGYMSEDFMDGISFSKAMGWIAASDAPGNGWGADIGFTYEFRPDVEQYNYIVDGKTYQNDRKNKYKFRVSASLLDIGGVKYSHKDNIRSYTINAQNKDVNLDAFENAEDPDDYAQVINKELGNEAFDIKTEFTSGLPTALHLDVDYKLASKFYVNGTIFQNLRGKYAIAMRQSSLVALTPRLETKILEVALPLSVYNNYQTFGVGAMVRVGGFFVGSDNIGGLFNIGRPYGANVYAGLSVLNLSRGKVKPAKVKKVKPVTPATPVKKA</sequence>
<reference evidence="2 3" key="1">
    <citation type="submission" date="2020-12" db="EMBL/GenBank/DDBJ databases">
        <title>Bacterial novel species Adhaeribacter sp. BT258 isolated from soil.</title>
        <authorList>
            <person name="Jung H.-Y."/>
        </authorList>
    </citation>
    <scope>NUCLEOTIDE SEQUENCE [LARGE SCALE GENOMIC DNA]</scope>
    <source>
        <strain evidence="2 3">BT258</strain>
    </source>
</reference>
<comment type="caution">
    <text evidence="2">The sequence shown here is derived from an EMBL/GenBank/DDBJ whole genome shotgun (WGS) entry which is preliminary data.</text>
</comment>
<evidence type="ECO:0000259" key="1">
    <source>
        <dbReference type="Pfam" id="PF18990"/>
    </source>
</evidence>
<dbReference type="RefSeq" id="WP_200505221.1">
    <property type="nucleotide sequence ID" value="NZ_JAEHFX010000002.1"/>
</dbReference>
<feature type="domain" description="DUF5723" evidence="1">
    <location>
        <begin position="42"/>
        <end position="459"/>
    </location>
</feature>
<accession>A0ABS1BZA4</accession>
<protein>
    <recommendedName>
        <fullName evidence="1">DUF5723 domain-containing protein</fullName>
    </recommendedName>
</protein>
<evidence type="ECO:0000313" key="3">
    <source>
        <dbReference type="Proteomes" id="UP000644147"/>
    </source>
</evidence>
<dbReference type="Pfam" id="PF18990">
    <property type="entry name" value="DUF5723"/>
    <property type="match status" value="1"/>
</dbReference>